<dbReference type="RefSeq" id="WP_354619124.1">
    <property type="nucleotide sequence ID" value="NZ_JBEWYP010000008.1"/>
</dbReference>
<protein>
    <submittedName>
        <fullName evidence="1">Type VI secretion system tube protein TssD</fullName>
    </submittedName>
</protein>
<accession>A0ABV2TYH5</accession>
<name>A0ABV2TYH5_9FLAO</name>
<evidence type="ECO:0000313" key="2">
    <source>
        <dbReference type="Proteomes" id="UP001549773"/>
    </source>
</evidence>
<reference evidence="1 2" key="1">
    <citation type="submission" date="2024-07" db="EMBL/GenBank/DDBJ databases">
        <title>The genome sequence of type strain Sediminicola luteus GDMCC 1.2596T.</title>
        <authorList>
            <person name="Liu Y."/>
        </authorList>
    </citation>
    <scope>NUCLEOTIDE SEQUENCE [LARGE SCALE GENOMIC DNA]</scope>
    <source>
        <strain evidence="1 2">GDMCC 1.2596</strain>
    </source>
</reference>
<sequence>MVLSAKLHIQGHQNEEDGIQLLSCDYNFSQEIDQKGLPTSKVNGGIINLSFPSLEDNEIIQWMISEDADKSGEISFSGDTNSKPFRTLEFKDARLVFYQENFMDQSNMVTTLSISTRELTISGVKYTNAWMGY</sequence>
<evidence type="ECO:0000313" key="1">
    <source>
        <dbReference type="EMBL" id="MET7030328.1"/>
    </source>
</evidence>
<proteinExistence type="predicted"/>
<gene>
    <name evidence="1" type="primary">tssD</name>
    <name evidence="1" type="ORF">ABXZ32_13040</name>
</gene>
<dbReference type="Proteomes" id="UP001549773">
    <property type="component" value="Unassembled WGS sequence"/>
</dbReference>
<dbReference type="InterPro" id="IPR041408">
    <property type="entry name" value="Hcp_Tssd"/>
</dbReference>
<organism evidence="1 2">
    <name type="scientific">Sediminicola luteus</name>
    <dbReference type="NCBI Taxonomy" id="319238"/>
    <lineage>
        <taxon>Bacteria</taxon>
        <taxon>Pseudomonadati</taxon>
        <taxon>Bacteroidota</taxon>
        <taxon>Flavobacteriia</taxon>
        <taxon>Flavobacteriales</taxon>
        <taxon>Flavobacteriaceae</taxon>
        <taxon>Sediminicola</taxon>
    </lineage>
</organism>
<comment type="caution">
    <text evidence="1">The sequence shown here is derived from an EMBL/GenBank/DDBJ whole genome shotgun (WGS) entry which is preliminary data.</text>
</comment>
<keyword evidence="2" id="KW-1185">Reference proteome</keyword>
<dbReference type="EMBL" id="JBEWYP010000008">
    <property type="protein sequence ID" value="MET7030328.1"/>
    <property type="molecule type" value="Genomic_DNA"/>
</dbReference>
<dbReference type="Pfam" id="PF17642">
    <property type="entry name" value="TssD"/>
    <property type="match status" value="1"/>
</dbReference>